<dbReference type="EMBL" id="APNK01000034">
    <property type="protein sequence ID" value="KEZ76269.1"/>
    <property type="molecule type" value="Genomic_DNA"/>
</dbReference>
<dbReference type="GO" id="GO:0022857">
    <property type="term" value="F:transmembrane transporter activity"/>
    <property type="evidence" value="ECO:0007669"/>
    <property type="project" value="InterPro"/>
</dbReference>
<protein>
    <submittedName>
        <fullName evidence="3">Small multidrug resistance protein</fullName>
    </submittedName>
</protein>
<dbReference type="AlphaFoldDB" id="A0A084IHT5"/>
<dbReference type="SUPFAM" id="SSF103481">
    <property type="entry name" value="Multidrug resistance efflux transporter EmrE"/>
    <property type="match status" value="1"/>
</dbReference>
<dbReference type="STRING" id="1304275.C41B8_15717"/>
<reference evidence="3 4" key="1">
    <citation type="submission" date="2013-03" db="EMBL/GenBank/DDBJ databases">
        <title>Salinisphaera hydrothermalis C41B8 Genome Sequencing.</title>
        <authorList>
            <person name="Li C."/>
            <person name="Lai Q."/>
            <person name="Shao Z."/>
        </authorList>
    </citation>
    <scope>NUCLEOTIDE SEQUENCE [LARGE SCALE GENOMIC DNA]</scope>
    <source>
        <strain evidence="3 4">C41B8</strain>
    </source>
</reference>
<feature type="transmembrane region" description="Helical" evidence="2">
    <location>
        <begin position="54"/>
        <end position="73"/>
    </location>
</feature>
<evidence type="ECO:0000313" key="4">
    <source>
        <dbReference type="Proteomes" id="UP000028302"/>
    </source>
</evidence>
<keyword evidence="1 2" id="KW-0812">Transmembrane</keyword>
<dbReference type="Proteomes" id="UP000028302">
    <property type="component" value="Unassembled WGS sequence"/>
</dbReference>
<proteinExistence type="inferred from homology"/>
<accession>A0A084IHT5</accession>
<name>A0A084IHT5_SALHC</name>
<dbReference type="InterPro" id="IPR037185">
    <property type="entry name" value="EmrE-like"/>
</dbReference>
<dbReference type="eggNOG" id="COG2076">
    <property type="taxonomic scope" value="Bacteria"/>
</dbReference>
<dbReference type="InterPro" id="IPR045324">
    <property type="entry name" value="Small_multidrug_res"/>
</dbReference>
<comment type="similarity">
    <text evidence="1">Belongs to the drug/metabolite transporter (DMT) superfamily. Small multidrug resistance (SMR) (TC 2.A.7.1) family.</text>
</comment>
<keyword evidence="2" id="KW-0472">Membrane</keyword>
<evidence type="ECO:0000256" key="2">
    <source>
        <dbReference type="SAM" id="Phobius"/>
    </source>
</evidence>
<feature type="transmembrane region" description="Helical" evidence="2">
    <location>
        <begin position="28"/>
        <end position="47"/>
    </location>
</feature>
<keyword evidence="2" id="KW-1133">Transmembrane helix</keyword>
<evidence type="ECO:0000256" key="1">
    <source>
        <dbReference type="RuleBase" id="RU003942"/>
    </source>
</evidence>
<keyword evidence="4" id="KW-1185">Reference proteome</keyword>
<dbReference type="Pfam" id="PF00893">
    <property type="entry name" value="Multi_Drug_Res"/>
    <property type="match status" value="1"/>
</dbReference>
<dbReference type="OrthoDB" id="9808638at2"/>
<dbReference type="Gene3D" id="1.10.3730.20">
    <property type="match status" value="1"/>
</dbReference>
<evidence type="ECO:0000313" key="3">
    <source>
        <dbReference type="EMBL" id="KEZ76269.1"/>
    </source>
</evidence>
<gene>
    <name evidence="3" type="ORF">C41B8_15717</name>
</gene>
<dbReference type="RefSeq" id="WP_051883662.1">
    <property type="nucleotide sequence ID" value="NZ_APNK01000034.1"/>
</dbReference>
<dbReference type="GO" id="GO:0005886">
    <property type="term" value="C:plasma membrane"/>
    <property type="evidence" value="ECO:0007669"/>
    <property type="project" value="UniProtKB-SubCell"/>
</dbReference>
<comment type="subcellular location">
    <subcellularLocation>
        <location evidence="1">Cell membrane</location>
        <topology evidence="1">Multi-pass membrane protein</topology>
    </subcellularLocation>
</comment>
<sequence>MRAWIWLALGAGTEIGWIAGLKLAASPWAWLATAACAVASVALALGATRDLPATTVYVLFIGLGSVGTVILEATVLGTALHPATYGFLTLLLVCIIGLKRTSAQPGAS</sequence>
<feature type="transmembrane region" description="Helical" evidence="2">
    <location>
        <begin position="79"/>
        <end position="98"/>
    </location>
</feature>
<comment type="caution">
    <text evidence="3">The sequence shown here is derived from an EMBL/GenBank/DDBJ whole genome shotgun (WGS) entry which is preliminary data.</text>
</comment>
<organism evidence="3 4">
    <name type="scientific">Salinisphaera hydrothermalis (strain C41B8)</name>
    <dbReference type="NCBI Taxonomy" id="1304275"/>
    <lineage>
        <taxon>Bacteria</taxon>
        <taxon>Pseudomonadati</taxon>
        <taxon>Pseudomonadota</taxon>
        <taxon>Gammaproteobacteria</taxon>
        <taxon>Salinisphaerales</taxon>
        <taxon>Salinisphaeraceae</taxon>
        <taxon>Salinisphaera</taxon>
    </lineage>
</organism>